<dbReference type="InterPro" id="IPR059000">
    <property type="entry name" value="ATPase_P-type_domA"/>
</dbReference>
<feature type="transmembrane region" description="Helical" evidence="12">
    <location>
        <begin position="361"/>
        <end position="380"/>
    </location>
</feature>
<dbReference type="InterPro" id="IPR044492">
    <property type="entry name" value="P_typ_ATPase_HD_dom"/>
</dbReference>
<dbReference type="SFLD" id="SFLDG00002">
    <property type="entry name" value="C1.7:_P-type_atpase_like"/>
    <property type="match status" value="1"/>
</dbReference>
<dbReference type="HOGENOM" id="CLU_001771_6_4_5"/>
<dbReference type="InterPro" id="IPR008250">
    <property type="entry name" value="ATPase_P-typ_transduc_dom_A_sf"/>
</dbReference>
<evidence type="ECO:0000256" key="5">
    <source>
        <dbReference type="ARBA" id="ARBA00022741"/>
    </source>
</evidence>
<dbReference type="Gene3D" id="2.70.150.10">
    <property type="entry name" value="Calcium-transporting ATPase, cytoplasmic transduction domain A"/>
    <property type="match status" value="1"/>
</dbReference>
<evidence type="ECO:0000256" key="12">
    <source>
        <dbReference type="RuleBase" id="RU362081"/>
    </source>
</evidence>
<dbReference type="OrthoDB" id="9807843at2"/>
<dbReference type="SFLD" id="SFLDS00003">
    <property type="entry name" value="Haloacid_Dehalogenase"/>
    <property type="match status" value="1"/>
</dbReference>
<gene>
    <name evidence="15" type="ordered locus">Meso_4212</name>
</gene>
<dbReference type="NCBIfam" id="TIGR01494">
    <property type="entry name" value="ATPase_P-type"/>
    <property type="match status" value="1"/>
</dbReference>
<evidence type="ECO:0000256" key="8">
    <source>
        <dbReference type="ARBA" id="ARBA00022989"/>
    </source>
</evidence>
<evidence type="ECO:0000256" key="2">
    <source>
        <dbReference type="ARBA" id="ARBA00006024"/>
    </source>
</evidence>
<dbReference type="InterPro" id="IPR006121">
    <property type="entry name" value="HMA_dom"/>
</dbReference>
<dbReference type="SUPFAM" id="SSF81653">
    <property type="entry name" value="Calcium ATPase, transduction domain A"/>
    <property type="match status" value="1"/>
</dbReference>
<geneLocation type="plasmid" evidence="15">
    <name>1</name>
</geneLocation>
<evidence type="ECO:0000256" key="11">
    <source>
        <dbReference type="ARBA" id="ARBA00047308"/>
    </source>
</evidence>
<evidence type="ECO:0000256" key="9">
    <source>
        <dbReference type="ARBA" id="ARBA00023136"/>
    </source>
</evidence>
<protein>
    <recommendedName>
        <fullName evidence="10">P-type Zn(2+) transporter</fullName>
        <ecNumber evidence="10">7.2.2.12</ecNumber>
    </recommendedName>
</protein>
<dbReference type="GO" id="GO:0016463">
    <property type="term" value="F:P-type zinc transporter activity"/>
    <property type="evidence" value="ECO:0007669"/>
    <property type="project" value="UniProtKB-EC"/>
</dbReference>
<feature type="transmembrane region" description="Helical" evidence="12">
    <location>
        <begin position="630"/>
        <end position="659"/>
    </location>
</feature>
<dbReference type="AlphaFoldDB" id="Q11N19"/>
<dbReference type="PROSITE" id="PS00154">
    <property type="entry name" value="ATPASE_E1_E2"/>
    <property type="match status" value="1"/>
</dbReference>
<dbReference type="CDD" id="cd00371">
    <property type="entry name" value="HMA"/>
    <property type="match status" value="2"/>
</dbReference>
<dbReference type="Gene3D" id="3.30.70.100">
    <property type="match status" value="1"/>
</dbReference>
<dbReference type="InterPro" id="IPR001757">
    <property type="entry name" value="P_typ_ATPase"/>
</dbReference>
<evidence type="ECO:0000256" key="6">
    <source>
        <dbReference type="ARBA" id="ARBA00022840"/>
    </source>
</evidence>
<dbReference type="SUPFAM" id="SSF55008">
    <property type="entry name" value="HMA, heavy metal-associated domain"/>
    <property type="match status" value="2"/>
</dbReference>
<dbReference type="PROSITE" id="PS50846">
    <property type="entry name" value="HMA_2"/>
    <property type="match status" value="1"/>
</dbReference>
<feature type="region of interest" description="Disordered" evidence="13">
    <location>
        <begin position="992"/>
        <end position="1022"/>
    </location>
</feature>
<keyword evidence="9 12" id="KW-0472">Membrane</keyword>
<dbReference type="EC" id="7.2.2.12" evidence="10"/>
<dbReference type="KEGG" id="mes:Meso_4212"/>
<evidence type="ECO:0000256" key="10">
    <source>
        <dbReference type="ARBA" id="ARBA00039097"/>
    </source>
</evidence>
<dbReference type="InterPro" id="IPR023214">
    <property type="entry name" value="HAD_sf"/>
</dbReference>
<dbReference type="InterPro" id="IPR051014">
    <property type="entry name" value="Cation_Transport_ATPase_IB"/>
</dbReference>
<dbReference type="GO" id="GO:0015086">
    <property type="term" value="F:cadmium ion transmembrane transporter activity"/>
    <property type="evidence" value="ECO:0007669"/>
    <property type="project" value="TreeGrafter"/>
</dbReference>
<dbReference type="InterPro" id="IPR027256">
    <property type="entry name" value="P-typ_ATPase_IB"/>
</dbReference>
<feature type="transmembrane region" description="Helical" evidence="12">
    <location>
        <begin position="603"/>
        <end position="624"/>
    </location>
</feature>
<dbReference type="InterPro" id="IPR023298">
    <property type="entry name" value="ATPase_P-typ_TM_dom_sf"/>
</dbReference>
<dbReference type="GO" id="GO:0046872">
    <property type="term" value="F:metal ion binding"/>
    <property type="evidence" value="ECO:0007669"/>
    <property type="project" value="UniProtKB-KW"/>
</dbReference>
<dbReference type="GO" id="GO:0016887">
    <property type="term" value="F:ATP hydrolysis activity"/>
    <property type="evidence" value="ECO:0007669"/>
    <property type="project" value="InterPro"/>
</dbReference>
<dbReference type="EMBL" id="CP000389">
    <property type="protein sequence ID" value="ABG61189.1"/>
    <property type="molecule type" value="Genomic_DNA"/>
</dbReference>
<name>Q11N19_CHESB</name>
<keyword evidence="4 12" id="KW-0479">Metal-binding</keyword>
<evidence type="ECO:0000256" key="4">
    <source>
        <dbReference type="ARBA" id="ARBA00022723"/>
    </source>
</evidence>
<reference evidence="15" key="1">
    <citation type="submission" date="2006-06" db="EMBL/GenBank/DDBJ databases">
        <title>Complete sequence of Plasmid 1 of Chelativorans sp. BNC1.</title>
        <authorList>
            <consortium name="US DOE Joint Genome Institute"/>
            <person name="Copeland A."/>
            <person name="Lucas S."/>
            <person name="Lapidus A."/>
            <person name="Barry K."/>
            <person name="Detter J.C."/>
            <person name="Glavina del Rio T."/>
            <person name="Hammon N."/>
            <person name="Israni S."/>
            <person name="Dalin E."/>
            <person name="Tice H."/>
            <person name="Pitluck S."/>
            <person name="Chertkov O."/>
            <person name="Brettin T."/>
            <person name="Bruce D."/>
            <person name="Han C."/>
            <person name="Tapia R."/>
            <person name="Gilna P."/>
            <person name="Schmutz J."/>
            <person name="Larimer F."/>
            <person name="Land M."/>
            <person name="Hauser L."/>
            <person name="Kyrpides N."/>
            <person name="Mikhailova N."/>
            <person name="Richardson P."/>
        </authorList>
    </citation>
    <scope>NUCLEOTIDE SEQUENCE</scope>
    <source>
        <strain evidence="15">BNC1</strain>
        <plasmid evidence="15">1</plasmid>
    </source>
</reference>
<dbReference type="InterPro" id="IPR023299">
    <property type="entry name" value="ATPase_P-typ_cyto_dom_N"/>
</dbReference>
<keyword evidence="7" id="KW-1278">Translocase</keyword>
<dbReference type="PANTHER" id="PTHR48085:SF5">
    <property type="entry name" value="CADMIUM_ZINC-TRANSPORTING ATPASE HMA4-RELATED"/>
    <property type="match status" value="1"/>
</dbReference>
<keyword evidence="12" id="KW-1003">Cell membrane</keyword>
<feature type="transmembrane region" description="Helical" evidence="12">
    <location>
        <begin position="945"/>
        <end position="964"/>
    </location>
</feature>
<dbReference type="NCBIfam" id="TIGR01525">
    <property type="entry name" value="ATPase-IB_hvy"/>
    <property type="match status" value="1"/>
</dbReference>
<proteinExistence type="inferred from homology"/>
<evidence type="ECO:0000256" key="7">
    <source>
        <dbReference type="ARBA" id="ARBA00022967"/>
    </source>
</evidence>
<keyword evidence="3 12" id="KW-0812">Transmembrane</keyword>
<dbReference type="Gene3D" id="3.40.1110.10">
    <property type="entry name" value="Calcium-transporting ATPase, cytoplasmic domain N"/>
    <property type="match status" value="1"/>
</dbReference>
<keyword evidence="15" id="KW-0614">Plasmid</keyword>
<dbReference type="PRINTS" id="PR00119">
    <property type="entry name" value="CATATPASE"/>
</dbReference>
<evidence type="ECO:0000256" key="3">
    <source>
        <dbReference type="ARBA" id="ARBA00022692"/>
    </source>
</evidence>
<dbReference type="SUPFAM" id="SSF81665">
    <property type="entry name" value="Calcium ATPase, transmembrane domain M"/>
    <property type="match status" value="1"/>
</dbReference>
<accession>Q11N19</accession>
<evidence type="ECO:0000256" key="13">
    <source>
        <dbReference type="SAM" id="MobiDB-lite"/>
    </source>
</evidence>
<dbReference type="Gene3D" id="3.40.50.1000">
    <property type="entry name" value="HAD superfamily/HAD-like"/>
    <property type="match status" value="1"/>
</dbReference>
<dbReference type="InterPro" id="IPR036412">
    <property type="entry name" value="HAD-like_sf"/>
</dbReference>
<comment type="subcellular location">
    <subcellularLocation>
        <location evidence="12">Cell membrane</location>
    </subcellularLocation>
    <subcellularLocation>
        <location evidence="1">Membrane</location>
        <topology evidence="1">Multi-pass membrane protein</topology>
    </subcellularLocation>
</comment>
<keyword evidence="6 12" id="KW-0067">ATP-binding</keyword>
<dbReference type="GO" id="GO:0005886">
    <property type="term" value="C:plasma membrane"/>
    <property type="evidence" value="ECO:0007669"/>
    <property type="project" value="UniProtKB-SubCell"/>
</dbReference>
<dbReference type="Pfam" id="PF00122">
    <property type="entry name" value="E1-E2_ATPase"/>
    <property type="match status" value="1"/>
</dbReference>
<dbReference type="SFLD" id="SFLDF00027">
    <property type="entry name" value="p-type_atpase"/>
    <property type="match status" value="1"/>
</dbReference>
<dbReference type="FunFam" id="2.70.150.10:FF:000002">
    <property type="entry name" value="Copper-transporting ATPase 1, putative"/>
    <property type="match status" value="1"/>
</dbReference>
<keyword evidence="8 12" id="KW-1133">Transmembrane helix</keyword>
<sequence>MKVDAAATGTAGSLRFKVDGLDCQNEVRALRTAVGPVVGGDDKLSFHTQAGVMEVLSGNPSELDAIQRAVATTGMRAHLLPEEAARQAAPTLLFRVEGLDCKNEVAALKREIGPLVGGDAWLMFDATKGLMTVAPQRKATVDDIIGHVARTGMRASLVVEGAAEAMLFRVQGLDCKNEVAALTRELTPLVGESKLAFDTAEGTMTVAPQSRAAADLIAQAVARTGMRAELWAPQAASPAPAQPAVVHEGSACGCGAEVQEVFSPPIPTHLPGQVVFRIHGMDCADEIAALKREVGPLVGEDKLAFDLLNGRMSIDVTPDSVLEARIEKAVARAGLRAEPWIEGGISEAAQIEERRKRVQSWLTTASGVLTALGFAVHAWLGGGVIAAFEAGEHAMGTTPLPSMVLYAVAVLCAARYVGPKAWLAAKRLRPDMNLLMVVAVAGAIGIGAWFEAATVSFFFALALALEAWSLGRARRAVAALMELAPPTARVKLEDGSERDVPAAEVRVGARIIIRPGDKVPLDGRVAAGESEVNQAPITGESVPVFKAEGDDVFAGTINGEGAIEVVTTKAANDTTLAQIIRMVGSAQSRRAPSEQWVEKFARVYTPVVMVLAVAIFLAPPLLFGGAWDVWFYRALVLLVIACPCALVISTPVTIVAALAGAAKQGVLVKGGTHLETPAHLKAIALDKTGTLTEGRPQVVEIVPLRGRSETELLGLAAALEARSGHPIARAILAKAAELKIAAEPAEAVQAITGRGVSGRVAGREMWLGSRRYLEERGVNSAEVLQRADALSSAGRTIVAVGDGRDVWGLVAVADAVRPEAKDIVTALHRAGIGHVVMLTGDNRATAEAIAKQTGIDEVQAELLPGDKVAAVEDLVRRYGSVAMVGDGVNDAPAMGRANLGIAMGAMGSDAAIETADVALMSDDLSKLPWLVRHSRATLAVIRQNVAFSIAVKLLFTALTVIGLASLWGAIAADVGASLLVVLNGLRLLNRGQTSSQKGGPSSGLGVSLHRHRASTITETVPA</sequence>
<comment type="catalytic activity">
    <reaction evidence="11">
        <text>Zn(2+)(in) + ATP + H2O = Zn(2+)(out) + ADP + phosphate + H(+)</text>
        <dbReference type="Rhea" id="RHEA:20621"/>
        <dbReference type="ChEBI" id="CHEBI:15377"/>
        <dbReference type="ChEBI" id="CHEBI:15378"/>
        <dbReference type="ChEBI" id="CHEBI:29105"/>
        <dbReference type="ChEBI" id="CHEBI:30616"/>
        <dbReference type="ChEBI" id="CHEBI:43474"/>
        <dbReference type="ChEBI" id="CHEBI:456216"/>
        <dbReference type="EC" id="7.2.2.12"/>
    </reaction>
</comment>
<comment type="similarity">
    <text evidence="2 12">Belongs to the cation transport ATPase (P-type) (TC 3.A.3) family. Type IB subfamily.</text>
</comment>
<dbReference type="PRINTS" id="PR00941">
    <property type="entry name" value="CDATPASE"/>
</dbReference>
<feature type="transmembrane region" description="Helical" evidence="12">
    <location>
        <begin position="430"/>
        <end position="449"/>
    </location>
</feature>
<dbReference type="SUPFAM" id="SSF56784">
    <property type="entry name" value="HAD-like"/>
    <property type="match status" value="1"/>
</dbReference>
<dbReference type="PANTHER" id="PTHR48085">
    <property type="entry name" value="CADMIUM/ZINC-TRANSPORTING ATPASE HMA2-RELATED"/>
    <property type="match status" value="1"/>
</dbReference>
<evidence type="ECO:0000313" key="15">
    <source>
        <dbReference type="EMBL" id="ABG61189.1"/>
    </source>
</evidence>
<dbReference type="InterPro" id="IPR036163">
    <property type="entry name" value="HMA_dom_sf"/>
</dbReference>
<keyword evidence="5 12" id="KW-0547">Nucleotide-binding</keyword>
<evidence type="ECO:0000256" key="1">
    <source>
        <dbReference type="ARBA" id="ARBA00004141"/>
    </source>
</evidence>
<feature type="domain" description="HMA" evidence="14">
    <location>
        <begin position="272"/>
        <end position="338"/>
    </location>
</feature>
<dbReference type="InterPro" id="IPR018303">
    <property type="entry name" value="ATPase_P-typ_P_site"/>
</dbReference>
<evidence type="ECO:0000259" key="14">
    <source>
        <dbReference type="PROSITE" id="PS50846"/>
    </source>
</evidence>
<feature type="transmembrane region" description="Helical" evidence="12">
    <location>
        <begin position="400"/>
        <end position="418"/>
    </location>
</feature>
<feature type="transmembrane region" description="Helical" evidence="12">
    <location>
        <begin position="455"/>
        <end position="471"/>
    </location>
</feature>
<dbReference type="Pfam" id="PF00702">
    <property type="entry name" value="Hydrolase"/>
    <property type="match status" value="1"/>
</dbReference>
<organism evidence="15">
    <name type="scientific">Chelativorans sp. (strain BNC1)</name>
    <dbReference type="NCBI Taxonomy" id="266779"/>
    <lineage>
        <taxon>Bacteria</taxon>
        <taxon>Pseudomonadati</taxon>
        <taxon>Pseudomonadota</taxon>
        <taxon>Alphaproteobacteria</taxon>
        <taxon>Hyphomicrobiales</taxon>
        <taxon>Phyllobacteriaceae</taxon>
        <taxon>Chelativorans</taxon>
    </lineage>
</organism>
<dbReference type="GO" id="GO:0005524">
    <property type="term" value="F:ATP binding"/>
    <property type="evidence" value="ECO:0007669"/>
    <property type="project" value="UniProtKB-UniRule"/>
</dbReference>